<keyword evidence="2" id="KW-0808">Transferase</keyword>
<dbReference type="NCBIfam" id="TIGR01444">
    <property type="entry name" value="fkbM_fam"/>
    <property type="match status" value="1"/>
</dbReference>
<dbReference type="Gene3D" id="3.40.50.150">
    <property type="entry name" value="Vaccinia Virus protein VP39"/>
    <property type="match status" value="1"/>
</dbReference>
<protein>
    <submittedName>
        <fullName evidence="2">FkbM family methyltransferase</fullName>
    </submittedName>
</protein>
<dbReference type="InterPro" id="IPR052514">
    <property type="entry name" value="SAM-dependent_MTase"/>
</dbReference>
<evidence type="ECO:0000313" key="2">
    <source>
        <dbReference type="EMBL" id="MCW1923526.1"/>
    </source>
</evidence>
<dbReference type="GO" id="GO:0008168">
    <property type="term" value="F:methyltransferase activity"/>
    <property type="evidence" value="ECO:0007669"/>
    <property type="project" value="UniProtKB-KW"/>
</dbReference>
<dbReference type="PANTHER" id="PTHR34203">
    <property type="entry name" value="METHYLTRANSFERASE, FKBM FAMILY PROTEIN"/>
    <property type="match status" value="1"/>
</dbReference>
<name>A0ABT3GJ66_9BACT</name>
<dbReference type="SUPFAM" id="SSF53335">
    <property type="entry name" value="S-adenosyl-L-methionine-dependent methyltransferases"/>
    <property type="match status" value="1"/>
</dbReference>
<proteinExistence type="predicted"/>
<feature type="domain" description="Methyltransferase FkbM" evidence="1">
    <location>
        <begin position="84"/>
        <end position="236"/>
    </location>
</feature>
<organism evidence="2 3">
    <name type="scientific">Luteolibacter arcticus</name>
    <dbReference type="NCBI Taxonomy" id="1581411"/>
    <lineage>
        <taxon>Bacteria</taxon>
        <taxon>Pseudomonadati</taxon>
        <taxon>Verrucomicrobiota</taxon>
        <taxon>Verrucomicrobiia</taxon>
        <taxon>Verrucomicrobiales</taxon>
        <taxon>Verrucomicrobiaceae</taxon>
        <taxon>Luteolibacter</taxon>
    </lineage>
</organism>
<gene>
    <name evidence="2" type="ORF">OKA05_13255</name>
</gene>
<dbReference type="PANTHER" id="PTHR34203:SF15">
    <property type="entry name" value="SLL1173 PROTEIN"/>
    <property type="match status" value="1"/>
</dbReference>
<dbReference type="Proteomes" id="UP001320876">
    <property type="component" value="Unassembled WGS sequence"/>
</dbReference>
<dbReference type="InterPro" id="IPR029063">
    <property type="entry name" value="SAM-dependent_MTases_sf"/>
</dbReference>
<dbReference type="InterPro" id="IPR006342">
    <property type="entry name" value="FkbM_mtfrase"/>
</dbReference>
<dbReference type="Pfam" id="PF05050">
    <property type="entry name" value="Methyltransf_21"/>
    <property type="match status" value="1"/>
</dbReference>
<dbReference type="GO" id="GO:0032259">
    <property type="term" value="P:methylation"/>
    <property type="evidence" value="ECO:0007669"/>
    <property type="project" value="UniProtKB-KW"/>
</dbReference>
<dbReference type="RefSeq" id="WP_264487635.1">
    <property type="nucleotide sequence ID" value="NZ_JAPDDT010000005.1"/>
</dbReference>
<keyword evidence="2" id="KW-0489">Methyltransferase</keyword>
<sequence length="307" mass="33764">MTRLAELINKLISPLGVKLSRVRRRVLPVLRPGIVQAKVGSATLAMPADSTIPFEYAVNPDYGSQIGRLAGYLKETTGEYLAIDVGANVGDTLAIIRQAADVPVMCVEGDPKCAALFRENSRIYDRVELVDTFLSESEGNENVTVQKDGWNATLIPEAGGAPMSFRTLDSVASGRSLPCGLLKLDVEGYEWKILRGARELLTKDQPVICIEYNIRHSGFPPEEFVRGMEGLRDLGYDQVIVYESQGALLSTFSLSDGWEDYLDLHHFLRLGLSPVLYVDLTIFPSSKGKLGGDFAAKERLRIRNAAK</sequence>
<evidence type="ECO:0000259" key="1">
    <source>
        <dbReference type="Pfam" id="PF05050"/>
    </source>
</evidence>
<evidence type="ECO:0000313" key="3">
    <source>
        <dbReference type="Proteomes" id="UP001320876"/>
    </source>
</evidence>
<accession>A0ABT3GJ66</accession>
<reference evidence="2 3" key="1">
    <citation type="submission" date="2022-10" db="EMBL/GenBank/DDBJ databases">
        <title>Luteolibacter arcticus strain CCTCC AB 2014275, whole genome shotgun sequencing project.</title>
        <authorList>
            <person name="Zhao G."/>
            <person name="Shen L."/>
        </authorList>
    </citation>
    <scope>NUCLEOTIDE SEQUENCE [LARGE SCALE GENOMIC DNA]</scope>
    <source>
        <strain evidence="2 3">CCTCC AB 2014275</strain>
    </source>
</reference>
<comment type="caution">
    <text evidence="2">The sequence shown here is derived from an EMBL/GenBank/DDBJ whole genome shotgun (WGS) entry which is preliminary data.</text>
</comment>
<keyword evidence="3" id="KW-1185">Reference proteome</keyword>
<dbReference type="EMBL" id="JAPDDT010000005">
    <property type="protein sequence ID" value="MCW1923526.1"/>
    <property type="molecule type" value="Genomic_DNA"/>
</dbReference>